<evidence type="ECO:0008006" key="4">
    <source>
        <dbReference type="Google" id="ProtNLM"/>
    </source>
</evidence>
<reference evidence="2 3" key="1">
    <citation type="submission" date="2023-07" db="EMBL/GenBank/DDBJ databases">
        <title>Sequencing the genomes of 1000 actinobacteria strains.</title>
        <authorList>
            <person name="Klenk H.-P."/>
        </authorList>
    </citation>
    <scope>NUCLEOTIDE SEQUENCE [LARGE SCALE GENOMIC DNA]</scope>
    <source>
        <strain evidence="2 3">DSM 14555</strain>
    </source>
</reference>
<organism evidence="2 3">
    <name type="scientific">Arthrobacter russicus</name>
    <dbReference type="NCBI Taxonomy" id="172040"/>
    <lineage>
        <taxon>Bacteria</taxon>
        <taxon>Bacillati</taxon>
        <taxon>Actinomycetota</taxon>
        <taxon>Actinomycetes</taxon>
        <taxon>Micrococcales</taxon>
        <taxon>Micrococcaceae</taxon>
        <taxon>Arthrobacter</taxon>
    </lineage>
</organism>
<keyword evidence="1" id="KW-0812">Transmembrane</keyword>
<dbReference type="EMBL" id="JAVDQF010000001">
    <property type="protein sequence ID" value="MDR6268201.1"/>
    <property type="molecule type" value="Genomic_DNA"/>
</dbReference>
<sequence>MNKGKAAAAKEIPGQVCAILSVGLGAFGIWMVLSISGTGGQWFFSVLMSVLPLLFGLQGLRLSKEPGATWPRFSRLASWFGMFLGTASFLGFLWLLARSS</sequence>
<comment type="caution">
    <text evidence="2">The sequence shown here is derived from an EMBL/GenBank/DDBJ whole genome shotgun (WGS) entry which is preliminary data.</text>
</comment>
<gene>
    <name evidence="2" type="ORF">JOE69_000439</name>
</gene>
<keyword evidence="3" id="KW-1185">Reference proteome</keyword>
<feature type="transmembrane region" description="Helical" evidence="1">
    <location>
        <begin position="39"/>
        <end position="57"/>
    </location>
</feature>
<dbReference type="Proteomes" id="UP001185069">
    <property type="component" value="Unassembled WGS sequence"/>
</dbReference>
<feature type="transmembrane region" description="Helical" evidence="1">
    <location>
        <begin position="12"/>
        <end position="33"/>
    </location>
</feature>
<name>A0ABU1J8K4_9MICC</name>
<protein>
    <recommendedName>
        <fullName evidence="4">DUF4190 domain-containing protein</fullName>
    </recommendedName>
</protein>
<dbReference type="RefSeq" id="WP_309795709.1">
    <property type="nucleotide sequence ID" value="NZ_BAAAHY010000006.1"/>
</dbReference>
<evidence type="ECO:0000313" key="2">
    <source>
        <dbReference type="EMBL" id="MDR6268201.1"/>
    </source>
</evidence>
<proteinExistence type="predicted"/>
<evidence type="ECO:0000256" key="1">
    <source>
        <dbReference type="SAM" id="Phobius"/>
    </source>
</evidence>
<accession>A0ABU1J8K4</accession>
<feature type="transmembrane region" description="Helical" evidence="1">
    <location>
        <begin position="77"/>
        <end position="97"/>
    </location>
</feature>
<evidence type="ECO:0000313" key="3">
    <source>
        <dbReference type="Proteomes" id="UP001185069"/>
    </source>
</evidence>
<keyword evidence="1" id="KW-1133">Transmembrane helix</keyword>
<keyword evidence="1" id="KW-0472">Membrane</keyword>